<comment type="caution">
    <text evidence="1">The sequence shown here is derived from an EMBL/GenBank/DDBJ whole genome shotgun (WGS) entry which is preliminary data.</text>
</comment>
<organism evidence="1 2">
    <name type="scientific">Saccharopolyspora thermophila</name>
    <dbReference type="NCBI Taxonomy" id="89367"/>
    <lineage>
        <taxon>Bacteria</taxon>
        <taxon>Bacillati</taxon>
        <taxon>Actinomycetota</taxon>
        <taxon>Actinomycetes</taxon>
        <taxon>Pseudonocardiales</taxon>
        <taxon>Pseudonocardiaceae</taxon>
        <taxon>Saccharopolyspora</taxon>
    </lineage>
</organism>
<evidence type="ECO:0000313" key="2">
    <source>
        <dbReference type="Proteomes" id="UP000597989"/>
    </source>
</evidence>
<proteinExistence type="predicted"/>
<dbReference type="AlphaFoldDB" id="A0A917K7H7"/>
<reference evidence="1 2" key="1">
    <citation type="journal article" date="2014" name="Int. J. Syst. Evol. Microbiol.">
        <title>Complete genome sequence of Corynebacterium casei LMG S-19264T (=DSM 44701T), isolated from a smear-ripened cheese.</title>
        <authorList>
            <consortium name="US DOE Joint Genome Institute (JGI-PGF)"/>
            <person name="Walter F."/>
            <person name="Albersmeier A."/>
            <person name="Kalinowski J."/>
            <person name="Ruckert C."/>
        </authorList>
    </citation>
    <scope>NUCLEOTIDE SEQUENCE [LARGE SCALE GENOMIC DNA]</scope>
    <source>
        <strain evidence="1 2">CGMCC 4.7206</strain>
    </source>
</reference>
<accession>A0A917K7H7</accession>
<dbReference type="RefSeq" id="WP_188990621.1">
    <property type="nucleotide sequence ID" value="NZ_BMMT01000018.1"/>
</dbReference>
<dbReference type="EMBL" id="BMMT01000018">
    <property type="protein sequence ID" value="GGJ01620.1"/>
    <property type="molecule type" value="Genomic_DNA"/>
</dbReference>
<protein>
    <submittedName>
        <fullName evidence="1">Uncharacterized protein</fullName>
    </submittedName>
</protein>
<sequence>MFGSKGDDVKAAVRKIDATMLTLASTVRQLGIPKGMGDPLNKMRRAVGDLVAHLSMTTRRDD</sequence>
<gene>
    <name evidence="1" type="ORF">GCM10011581_43540</name>
</gene>
<dbReference type="Proteomes" id="UP000597989">
    <property type="component" value="Unassembled WGS sequence"/>
</dbReference>
<evidence type="ECO:0000313" key="1">
    <source>
        <dbReference type="EMBL" id="GGJ01620.1"/>
    </source>
</evidence>
<name>A0A917K7H7_9PSEU</name>